<dbReference type="InterPro" id="IPR016181">
    <property type="entry name" value="Acyl_CoA_acyltransferase"/>
</dbReference>
<dbReference type="Proteomes" id="UP001059773">
    <property type="component" value="Chromosome"/>
</dbReference>
<dbReference type="RefSeq" id="WP_256708718.1">
    <property type="nucleotide sequence ID" value="NZ_CP101914.1"/>
</dbReference>
<reference evidence="2" key="1">
    <citation type="submission" date="2022-07" db="EMBL/GenBank/DDBJ databases">
        <title>FELIX.</title>
        <authorList>
            <person name="Wan K.H."/>
            <person name="Park S."/>
            <person name="Lawrence Q."/>
            <person name="Eichenberger J.P."/>
            <person name="Booth B.W."/>
            <person name="Piaggio A.J."/>
            <person name="Chandler J.C."/>
            <person name="Franklin A.B."/>
            <person name="Celniker S.E."/>
        </authorList>
    </citation>
    <scope>NUCLEOTIDE SEQUENCE</scope>
    <source>
        <strain evidence="2">QA-1986 374</strain>
    </source>
</reference>
<gene>
    <name evidence="2" type="ORF">NP439_02950</name>
</gene>
<evidence type="ECO:0000313" key="3">
    <source>
        <dbReference type="Proteomes" id="UP001059773"/>
    </source>
</evidence>
<proteinExistence type="predicted"/>
<evidence type="ECO:0000259" key="1">
    <source>
        <dbReference type="PROSITE" id="PS51186"/>
    </source>
</evidence>
<accession>A0ABY5JXB1</accession>
<keyword evidence="3" id="KW-1185">Reference proteome</keyword>
<dbReference type="PROSITE" id="PS51186">
    <property type="entry name" value="GNAT"/>
    <property type="match status" value="1"/>
</dbReference>
<dbReference type="PANTHER" id="PTHR43617:SF20">
    <property type="entry name" value="N-ALPHA-ACETYLTRANSFERASE RIMI"/>
    <property type="match status" value="1"/>
</dbReference>
<protein>
    <submittedName>
        <fullName evidence="2">GNAT family N-acetyltransferase</fullName>
    </submittedName>
</protein>
<dbReference type="InterPro" id="IPR000182">
    <property type="entry name" value="GNAT_dom"/>
</dbReference>
<evidence type="ECO:0000313" key="2">
    <source>
        <dbReference type="EMBL" id="UUI03671.1"/>
    </source>
</evidence>
<feature type="domain" description="N-acetyltransferase" evidence="1">
    <location>
        <begin position="153"/>
        <end position="289"/>
    </location>
</feature>
<dbReference type="EMBL" id="CP101914">
    <property type="protein sequence ID" value="UUI03671.1"/>
    <property type="molecule type" value="Genomic_DNA"/>
</dbReference>
<name>A0ABY5JXB1_9BACI</name>
<dbReference type="PANTHER" id="PTHR43617">
    <property type="entry name" value="L-AMINO ACID N-ACETYLTRANSFERASE"/>
    <property type="match status" value="1"/>
</dbReference>
<dbReference type="SUPFAM" id="SSF55729">
    <property type="entry name" value="Acyl-CoA N-acyltransferases (Nat)"/>
    <property type="match status" value="1"/>
</dbReference>
<dbReference type="InterPro" id="IPR050276">
    <property type="entry name" value="MshD_Acetyltransferase"/>
</dbReference>
<sequence length="289" mass="33228">MEIMIERANNLELLSAFLADMNKQKNHHIGFCGTDKDDILQTLKEDFMDGNGEVSFFIAKNGAGDVLAACGLEIENDEAEVWGPFNLTESMELNVALWQSLLDQYPNVQYFSFFINEENTKQQIFMKKIGAKQKGKHLQLIVHRNRFEKLDEFKCSSFKERDFPAFQHLHDSTFPDTYYDAKTIRDRLNKSNILKVLKDDHGGLIGYAYFEIEEELSEASLEYIAIADEYQNNGFGSLLLKKALTSVFASFTVDQIHLTVDADNHQANHVYEKIGFEKGDILVDYKMQY</sequence>
<dbReference type="CDD" id="cd04301">
    <property type="entry name" value="NAT_SF"/>
    <property type="match status" value="1"/>
</dbReference>
<dbReference type="Gene3D" id="3.40.630.30">
    <property type="match status" value="1"/>
</dbReference>
<dbReference type="Pfam" id="PF00583">
    <property type="entry name" value="Acetyltransf_1"/>
    <property type="match status" value="1"/>
</dbReference>
<organism evidence="2 3">
    <name type="scientific">Oceanobacillus jeddahense</name>
    <dbReference type="NCBI Taxonomy" id="1462527"/>
    <lineage>
        <taxon>Bacteria</taxon>
        <taxon>Bacillati</taxon>
        <taxon>Bacillota</taxon>
        <taxon>Bacilli</taxon>
        <taxon>Bacillales</taxon>
        <taxon>Bacillaceae</taxon>
        <taxon>Oceanobacillus</taxon>
    </lineage>
</organism>